<reference evidence="8" key="1">
    <citation type="submission" date="2009-11" db="EMBL/GenBank/DDBJ databases">
        <title>The complete chromosome 1 of Sphaerobacter thermophilus DSM 20745.</title>
        <authorList>
            <person name="Lucas S."/>
            <person name="Copeland A."/>
            <person name="Lapidus A."/>
            <person name="Glavina del Rio T."/>
            <person name="Dalin E."/>
            <person name="Tice H."/>
            <person name="Bruce D."/>
            <person name="Goodwin L."/>
            <person name="Pitluck S."/>
            <person name="Kyrpides N."/>
            <person name="Mavromatis K."/>
            <person name="Ivanova N."/>
            <person name="Mikhailova N."/>
            <person name="LaButti K.M."/>
            <person name="Clum A."/>
            <person name="Sun H.I."/>
            <person name="Brettin T."/>
            <person name="Detter J.C."/>
            <person name="Han C."/>
            <person name="Larimer F."/>
            <person name="Land M."/>
            <person name="Hauser L."/>
            <person name="Markowitz V."/>
            <person name="Cheng J.F."/>
            <person name="Hugenholtz P."/>
            <person name="Woyke T."/>
            <person name="Wu D."/>
            <person name="Steenblock K."/>
            <person name="Schneider S."/>
            <person name="Pukall R."/>
            <person name="Goeker M."/>
            <person name="Klenk H.P."/>
            <person name="Eisen J.A."/>
        </authorList>
    </citation>
    <scope>NUCLEOTIDE SEQUENCE [LARGE SCALE GENOMIC DNA]</scope>
    <source>
        <strain evidence="8">ATCC 49802 / DSM 20745 / S 6022</strain>
    </source>
</reference>
<evidence type="ECO:0000313" key="8">
    <source>
        <dbReference type="Proteomes" id="UP000002027"/>
    </source>
</evidence>
<dbReference type="EMBL" id="CP001823">
    <property type="protein sequence ID" value="ACZ39575.1"/>
    <property type="molecule type" value="Genomic_DNA"/>
</dbReference>
<dbReference type="PANTHER" id="PTHR33452:SF1">
    <property type="entry name" value="INNER MEMBRANE PROTEIN YPHA-RELATED"/>
    <property type="match status" value="1"/>
</dbReference>
<dbReference type="RefSeq" id="WP_012872621.1">
    <property type="nucleotide sequence ID" value="NC_013523.1"/>
</dbReference>
<evidence type="ECO:0000256" key="2">
    <source>
        <dbReference type="ARBA" id="ARBA00006679"/>
    </source>
</evidence>
<reference evidence="7 8" key="2">
    <citation type="journal article" date="2010" name="Stand. Genomic Sci.">
        <title>Complete genome sequence of Desulfohalobium retbaense type strain (HR(100)).</title>
        <authorList>
            <person name="Spring S."/>
            <person name="Nolan M."/>
            <person name="Lapidus A."/>
            <person name="Glavina Del Rio T."/>
            <person name="Copeland A."/>
            <person name="Tice H."/>
            <person name="Cheng J.F."/>
            <person name="Lucas S."/>
            <person name="Land M."/>
            <person name="Chen F."/>
            <person name="Bruce D."/>
            <person name="Goodwin L."/>
            <person name="Pitluck S."/>
            <person name="Ivanova N."/>
            <person name="Mavromatis K."/>
            <person name="Mikhailova N."/>
            <person name="Pati A."/>
            <person name="Chen A."/>
            <person name="Palaniappan K."/>
            <person name="Hauser L."/>
            <person name="Chang Y.J."/>
            <person name="Jeffries C.D."/>
            <person name="Munk C."/>
            <person name="Kiss H."/>
            <person name="Chain P."/>
            <person name="Han C."/>
            <person name="Brettin T."/>
            <person name="Detter J.C."/>
            <person name="Schuler E."/>
            <person name="Goker M."/>
            <person name="Rohde M."/>
            <person name="Bristow J."/>
            <person name="Eisen J.A."/>
            <person name="Markowitz V."/>
            <person name="Hugenholtz P."/>
            <person name="Kyrpides N.C."/>
            <person name="Klenk H.P."/>
        </authorList>
    </citation>
    <scope>NUCLEOTIDE SEQUENCE [LARGE SCALE GENOMIC DNA]</scope>
    <source>
        <strain evidence="8">ATCC 49802 / DSM 20745 / S 6022</strain>
    </source>
</reference>
<dbReference type="InterPro" id="IPR032808">
    <property type="entry name" value="DoxX"/>
</dbReference>
<comment type="similarity">
    <text evidence="2">Belongs to the DoxX family.</text>
</comment>
<dbReference type="HOGENOM" id="CLU_058421_1_3_0"/>
<keyword evidence="8" id="KW-1185">Reference proteome</keyword>
<dbReference type="Proteomes" id="UP000002027">
    <property type="component" value="Chromosome 1"/>
</dbReference>
<protein>
    <submittedName>
        <fullName evidence="7">DoxX family protein</fullName>
    </submittedName>
</protein>
<keyword evidence="6" id="KW-0472">Membrane</keyword>
<evidence type="ECO:0000256" key="6">
    <source>
        <dbReference type="ARBA" id="ARBA00023136"/>
    </source>
</evidence>
<dbReference type="OrthoDB" id="329282at2"/>
<dbReference type="eggNOG" id="COG2259">
    <property type="taxonomic scope" value="Bacteria"/>
</dbReference>
<name>D1C6F0_SPHTD</name>
<dbReference type="InterPro" id="IPR051907">
    <property type="entry name" value="DoxX-like_oxidoreductase"/>
</dbReference>
<evidence type="ECO:0000313" key="7">
    <source>
        <dbReference type="EMBL" id="ACZ39575.1"/>
    </source>
</evidence>
<dbReference type="Pfam" id="PF07681">
    <property type="entry name" value="DoxX"/>
    <property type="match status" value="1"/>
</dbReference>
<evidence type="ECO:0000256" key="4">
    <source>
        <dbReference type="ARBA" id="ARBA00022692"/>
    </source>
</evidence>
<sequence>MLSAVRFLARSLLSLAFIVLGWDAAREPGGRVKVVAELGVPQPELAVRANGSLMVAAGAMLMLGIRPRLAALSLVASMVPTTLAGHPFWQVSDPQQRKGQRIHFLKNLSMIGGLLTVALSGDRPCIPCSQPRET</sequence>
<comment type="subcellular location">
    <subcellularLocation>
        <location evidence="1">Cell membrane</location>
        <topology evidence="1">Multi-pass membrane protein</topology>
    </subcellularLocation>
</comment>
<dbReference type="AlphaFoldDB" id="D1C6F0"/>
<keyword evidence="5" id="KW-1133">Transmembrane helix</keyword>
<dbReference type="PANTHER" id="PTHR33452">
    <property type="entry name" value="OXIDOREDUCTASE CATD-RELATED"/>
    <property type="match status" value="1"/>
</dbReference>
<keyword evidence="3" id="KW-1003">Cell membrane</keyword>
<evidence type="ECO:0000256" key="1">
    <source>
        <dbReference type="ARBA" id="ARBA00004651"/>
    </source>
</evidence>
<dbReference type="KEGG" id="sti:Sthe_2149"/>
<proteinExistence type="inferred from homology"/>
<organism evidence="7 8">
    <name type="scientific">Sphaerobacter thermophilus (strain ATCC 49802 / DSM 20745 / KCCM 41009 / NCIMB 13125 / S 6022)</name>
    <dbReference type="NCBI Taxonomy" id="479434"/>
    <lineage>
        <taxon>Bacteria</taxon>
        <taxon>Pseudomonadati</taxon>
        <taxon>Thermomicrobiota</taxon>
        <taxon>Thermomicrobia</taxon>
        <taxon>Sphaerobacterales</taxon>
        <taxon>Sphaerobacterineae</taxon>
        <taxon>Sphaerobacteraceae</taxon>
        <taxon>Sphaerobacter</taxon>
    </lineage>
</organism>
<dbReference type="GO" id="GO:0005886">
    <property type="term" value="C:plasma membrane"/>
    <property type="evidence" value="ECO:0007669"/>
    <property type="project" value="UniProtKB-SubCell"/>
</dbReference>
<evidence type="ECO:0000256" key="3">
    <source>
        <dbReference type="ARBA" id="ARBA00022475"/>
    </source>
</evidence>
<accession>D1C6F0</accession>
<dbReference type="InParanoid" id="D1C6F0"/>
<dbReference type="STRING" id="479434.Sthe_2149"/>
<evidence type="ECO:0000256" key="5">
    <source>
        <dbReference type="ARBA" id="ARBA00022989"/>
    </source>
</evidence>
<gene>
    <name evidence="7" type="ordered locus">Sthe_2149</name>
</gene>
<keyword evidence="4" id="KW-0812">Transmembrane</keyword>